<keyword evidence="6 7" id="KW-0157">Chromophore</keyword>
<comment type="cofactor">
    <cofactor evidence="1">
        <name>(6R)-5,10-methylene-5,6,7,8-tetrahydrofolate</name>
        <dbReference type="ChEBI" id="CHEBI:15636"/>
    </cofactor>
</comment>
<dbReference type="RefSeq" id="WP_367967241.1">
    <property type="nucleotide sequence ID" value="NZ_JBAKFI010000002.1"/>
</dbReference>
<comment type="similarity">
    <text evidence="7">Belongs to the DNA photolyase family.</text>
</comment>
<protein>
    <submittedName>
        <fullName evidence="9">Deoxyribodipyrimidine photo-lyase</fullName>
        <ecNumber evidence="9">4.1.99.3</ecNumber>
    </submittedName>
</protein>
<dbReference type="PANTHER" id="PTHR11455">
    <property type="entry name" value="CRYPTOCHROME"/>
    <property type="match status" value="1"/>
</dbReference>
<evidence type="ECO:0000256" key="2">
    <source>
        <dbReference type="ARBA" id="ARBA00001974"/>
    </source>
</evidence>
<accession>A0ABV3SCN0</accession>
<dbReference type="GO" id="GO:0003904">
    <property type="term" value="F:deoxyribodipyrimidine photo-lyase activity"/>
    <property type="evidence" value="ECO:0007669"/>
    <property type="project" value="UniProtKB-EC"/>
</dbReference>
<dbReference type="EC" id="4.1.99.3" evidence="9"/>
<sequence>MAPALYWIRRDLRLADNPALSAAAQDGRPVIPVYIHAPDEAGAWAPGEASNWWLHHSLEALASELAARGVPLVIRHGDSLAALESVIEATGAEAVHWNRLYEPALIRRDKGIKQQLRSRGLEVHSHNAALLHEPWTVQTGTGGDYKAFTPFWRACRRHPEPMAPLPIPGHLTAPAGIEGLNGALEPSDKGNAPLTALQLLPRIDWAGGLRERWQPGERGAARRLEDFLEAALAAYDEGRDLPAVAGTSRLSPHLHFGEIGPRQIWQAVQSTLARHGAEDGLLHGAEAFLAEIGWREFAHHVLYHHPDFPDAPLNPRFADFPWQADPGGRLLGAWQRGETGIPLVDAGMRELYATGWMHNRVRMVVGSFLVKNLRLPWQDGEAWFWDTLVDADLASNSLGWQWVAGSGADAAPYFRVFNPVRQGERFDASGDYVARWIPALARLPARHRHAPWQAPDGVLADAGLTLGVDYPHPMVDLKASRQAALAAFEQIKKPS</sequence>
<dbReference type="InterPro" id="IPR036134">
    <property type="entry name" value="Crypto/Photolyase_FAD-like_sf"/>
</dbReference>
<dbReference type="SUPFAM" id="SSF52425">
    <property type="entry name" value="Cryptochrome/photolyase, N-terminal domain"/>
    <property type="match status" value="1"/>
</dbReference>
<evidence type="ECO:0000256" key="4">
    <source>
        <dbReference type="ARBA" id="ARBA00022630"/>
    </source>
</evidence>
<dbReference type="EMBL" id="JBAKFJ010000001">
    <property type="protein sequence ID" value="MEX0386779.1"/>
    <property type="molecule type" value="Genomic_DNA"/>
</dbReference>
<dbReference type="PROSITE" id="PS51645">
    <property type="entry name" value="PHR_CRY_ALPHA_BETA"/>
    <property type="match status" value="1"/>
</dbReference>
<evidence type="ECO:0000256" key="1">
    <source>
        <dbReference type="ARBA" id="ARBA00001932"/>
    </source>
</evidence>
<comment type="cofactor">
    <cofactor evidence="2">
        <name>FAD</name>
        <dbReference type="ChEBI" id="CHEBI:57692"/>
    </cofactor>
</comment>
<gene>
    <name evidence="9" type="ORF">V6X64_07240</name>
</gene>
<keyword evidence="5 7" id="KW-0274">FAD</keyword>
<keyword evidence="10" id="KW-1185">Reference proteome</keyword>
<dbReference type="PROSITE" id="PS00394">
    <property type="entry name" value="DNA_PHOTOLYASES_1_1"/>
    <property type="match status" value="1"/>
</dbReference>
<proteinExistence type="inferred from homology"/>
<evidence type="ECO:0000256" key="6">
    <source>
        <dbReference type="ARBA" id="ARBA00022991"/>
    </source>
</evidence>
<dbReference type="InterPro" id="IPR036155">
    <property type="entry name" value="Crypto/Photolyase_N_sf"/>
</dbReference>
<evidence type="ECO:0000256" key="5">
    <source>
        <dbReference type="ARBA" id="ARBA00022827"/>
    </source>
</evidence>
<keyword evidence="4 7" id="KW-0285">Flavoprotein</keyword>
<dbReference type="InterPro" id="IPR014729">
    <property type="entry name" value="Rossmann-like_a/b/a_fold"/>
</dbReference>
<name>A0ABV3SCN0_9GAMM</name>
<dbReference type="InterPro" id="IPR002081">
    <property type="entry name" value="Cryptochrome/DNA_photolyase_1"/>
</dbReference>
<keyword evidence="9" id="KW-0456">Lyase</keyword>
<dbReference type="InterPro" id="IPR006050">
    <property type="entry name" value="DNA_photolyase_N"/>
</dbReference>
<dbReference type="SUPFAM" id="SSF48173">
    <property type="entry name" value="Cryptochrome/photolyase FAD-binding domain"/>
    <property type="match status" value="1"/>
</dbReference>
<dbReference type="InterPro" id="IPR018394">
    <property type="entry name" value="DNA_photolyase_1_CS_C"/>
</dbReference>
<evidence type="ECO:0000256" key="3">
    <source>
        <dbReference type="ARBA" id="ARBA00005862"/>
    </source>
</evidence>
<evidence type="ECO:0000256" key="7">
    <source>
        <dbReference type="RuleBase" id="RU004182"/>
    </source>
</evidence>
<dbReference type="PANTHER" id="PTHR11455:SF9">
    <property type="entry name" value="CRYPTOCHROME CIRCADIAN CLOCK 5 ISOFORM X1"/>
    <property type="match status" value="1"/>
</dbReference>
<dbReference type="PRINTS" id="PR00147">
    <property type="entry name" value="DNAPHOTLYASE"/>
</dbReference>
<feature type="domain" description="Photolyase/cryptochrome alpha/beta" evidence="8">
    <location>
        <begin position="2"/>
        <end position="131"/>
    </location>
</feature>
<organism evidence="9 10">
    <name type="scientific">Spiribacter onubensis</name>
    <dbReference type="NCBI Taxonomy" id="3122420"/>
    <lineage>
        <taxon>Bacteria</taxon>
        <taxon>Pseudomonadati</taxon>
        <taxon>Pseudomonadota</taxon>
        <taxon>Gammaproteobacteria</taxon>
        <taxon>Chromatiales</taxon>
        <taxon>Ectothiorhodospiraceae</taxon>
        <taxon>Spiribacter</taxon>
    </lineage>
</organism>
<dbReference type="Pfam" id="PF00875">
    <property type="entry name" value="DNA_photolyase"/>
    <property type="match status" value="1"/>
</dbReference>
<dbReference type="InterPro" id="IPR005101">
    <property type="entry name" value="Cryptochr/Photolyase_FAD-bd"/>
</dbReference>
<dbReference type="Pfam" id="PF03441">
    <property type="entry name" value="FAD_binding_7"/>
    <property type="match status" value="1"/>
</dbReference>
<reference evidence="9 10" key="1">
    <citation type="submission" date="2024-02" db="EMBL/GenBank/DDBJ databases">
        <title>New especies of Spiribacter isolated from saline water.</title>
        <authorList>
            <person name="Leon M.J."/>
            <person name="De La Haba R."/>
            <person name="Sanchez-Porro C."/>
            <person name="Ventosa A."/>
        </authorList>
    </citation>
    <scope>NUCLEOTIDE SEQUENCE [LARGE SCALE GENOMIC DNA]</scope>
    <source>
        <strain evidence="10">ag22IC4-227</strain>
    </source>
</reference>
<dbReference type="Gene3D" id="1.10.579.10">
    <property type="entry name" value="DNA Cyclobutane Dipyrimidine Photolyase, subunit A, domain 3"/>
    <property type="match status" value="1"/>
</dbReference>
<dbReference type="Proteomes" id="UP001556653">
    <property type="component" value="Unassembled WGS sequence"/>
</dbReference>
<comment type="caution">
    <text evidence="9">The sequence shown here is derived from an EMBL/GenBank/DDBJ whole genome shotgun (WGS) entry which is preliminary data.</text>
</comment>
<evidence type="ECO:0000313" key="10">
    <source>
        <dbReference type="Proteomes" id="UP001556653"/>
    </source>
</evidence>
<dbReference type="Gene3D" id="3.40.50.620">
    <property type="entry name" value="HUPs"/>
    <property type="match status" value="1"/>
</dbReference>
<evidence type="ECO:0000259" key="8">
    <source>
        <dbReference type="PROSITE" id="PS51645"/>
    </source>
</evidence>
<comment type="similarity">
    <text evidence="3">Belongs to the DNA photolyase class-1 family.</text>
</comment>
<evidence type="ECO:0000313" key="9">
    <source>
        <dbReference type="EMBL" id="MEX0386779.1"/>
    </source>
</evidence>
<dbReference type="Gene3D" id="1.25.40.80">
    <property type="match status" value="1"/>
</dbReference>